<dbReference type="EMBL" id="JACHVC010000011">
    <property type="protein sequence ID" value="MBC2606315.1"/>
    <property type="molecule type" value="Genomic_DNA"/>
</dbReference>
<feature type="region of interest" description="Disordered" evidence="1">
    <location>
        <begin position="158"/>
        <end position="177"/>
    </location>
</feature>
<dbReference type="AlphaFoldDB" id="A0A7X1B8H3"/>
<protein>
    <submittedName>
        <fullName evidence="2">Uncharacterized protein</fullName>
    </submittedName>
</protein>
<dbReference type="RefSeq" id="WP_185660200.1">
    <property type="nucleotide sequence ID" value="NZ_CAWPOO010000011.1"/>
</dbReference>
<sequence length="177" mass="20177">MKKTIPADLIDAKTGFFQKWNETDRFDLYQAGLSWPIIATMIDGFGVPASWTQRFGMTRTDTLFAWIEELSKEWNGFYIKDQDDAWSELDWERKLSGLQISSAILEEFIRNPAMENGSAYLGLYLESADDLILFTYTPAEFFRISVHGKMIDILKKKMKGEPDGSHNSGQRSAPTSA</sequence>
<comment type="caution">
    <text evidence="2">The sequence shown here is derived from an EMBL/GenBank/DDBJ whole genome shotgun (WGS) entry which is preliminary data.</text>
</comment>
<proteinExistence type="predicted"/>
<organism evidence="2 3">
    <name type="scientific">Pelagicoccus albus</name>
    <dbReference type="NCBI Taxonomy" id="415222"/>
    <lineage>
        <taxon>Bacteria</taxon>
        <taxon>Pseudomonadati</taxon>
        <taxon>Verrucomicrobiota</taxon>
        <taxon>Opitutia</taxon>
        <taxon>Puniceicoccales</taxon>
        <taxon>Pelagicoccaceae</taxon>
        <taxon>Pelagicoccus</taxon>
    </lineage>
</organism>
<keyword evidence="3" id="KW-1185">Reference proteome</keyword>
<feature type="compositionally biased region" description="Polar residues" evidence="1">
    <location>
        <begin position="165"/>
        <end position="177"/>
    </location>
</feature>
<reference evidence="2 3" key="1">
    <citation type="submission" date="2020-07" db="EMBL/GenBank/DDBJ databases">
        <authorList>
            <person name="Feng X."/>
        </authorList>
    </citation>
    <scope>NUCLEOTIDE SEQUENCE [LARGE SCALE GENOMIC DNA]</scope>
    <source>
        <strain evidence="2 3">JCM23202</strain>
    </source>
</reference>
<accession>A0A7X1B8H3</accession>
<evidence type="ECO:0000313" key="3">
    <source>
        <dbReference type="Proteomes" id="UP000526501"/>
    </source>
</evidence>
<name>A0A7X1B8H3_9BACT</name>
<dbReference type="Proteomes" id="UP000526501">
    <property type="component" value="Unassembled WGS sequence"/>
</dbReference>
<evidence type="ECO:0000313" key="2">
    <source>
        <dbReference type="EMBL" id="MBC2606315.1"/>
    </source>
</evidence>
<gene>
    <name evidence="2" type="ORF">H5P27_09665</name>
</gene>
<evidence type="ECO:0000256" key="1">
    <source>
        <dbReference type="SAM" id="MobiDB-lite"/>
    </source>
</evidence>